<evidence type="ECO:0000313" key="2">
    <source>
        <dbReference type="Proteomes" id="UP000287651"/>
    </source>
</evidence>
<dbReference type="AlphaFoldDB" id="A0A426XX48"/>
<gene>
    <name evidence="1" type="ORF">B296_00010919</name>
</gene>
<sequence length="127" mass="13282">MHLLLPNTANSDLLRSSSLITANSNLCGKNATNNDLSLQSVYIAAGNNYSLPTILITTSNKLNTTAVVSRSIPLLSSSATTVYIAVPSSPYCNRNLAATNATCSHEVTPQLQLTLLLPSSSSAIAAF</sequence>
<organism evidence="1 2">
    <name type="scientific">Ensete ventricosum</name>
    <name type="common">Abyssinian banana</name>
    <name type="synonym">Musa ensete</name>
    <dbReference type="NCBI Taxonomy" id="4639"/>
    <lineage>
        <taxon>Eukaryota</taxon>
        <taxon>Viridiplantae</taxon>
        <taxon>Streptophyta</taxon>
        <taxon>Embryophyta</taxon>
        <taxon>Tracheophyta</taxon>
        <taxon>Spermatophyta</taxon>
        <taxon>Magnoliopsida</taxon>
        <taxon>Liliopsida</taxon>
        <taxon>Zingiberales</taxon>
        <taxon>Musaceae</taxon>
        <taxon>Ensete</taxon>
    </lineage>
</organism>
<dbReference type="EMBL" id="AMZH03016737">
    <property type="protein sequence ID" value="RRT44042.1"/>
    <property type="molecule type" value="Genomic_DNA"/>
</dbReference>
<comment type="caution">
    <text evidence="1">The sequence shown here is derived from an EMBL/GenBank/DDBJ whole genome shotgun (WGS) entry which is preliminary data.</text>
</comment>
<name>A0A426XX48_ENSVE</name>
<evidence type="ECO:0000313" key="1">
    <source>
        <dbReference type="EMBL" id="RRT44042.1"/>
    </source>
</evidence>
<proteinExistence type="predicted"/>
<reference evidence="1 2" key="1">
    <citation type="journal article" date="2014" name="Agronomy (Basel)">
        <title>A Draft Genome Sequence for Ensete ventricosum, the Drought-Tolerant Tree Against Hunger.</title>
        <authorList>
            <person name="Harrison J."/>
            <person name="Moore K.A."/>
            <person name="Paszkiewicz K."/>
            <person name="Jones T."/>
            <person name="Grant M."/>
            <person name="Ambacheew D."/>
            <person name="Muzemil S."/>
            <person name="Studholme D.J."/>
        </authorList>
    </citation>
    <scope>NUCLEOTIDE SEQUENCE [LARGE SCALE GENOMIC DNA]</scope>
</reference>
<accession>A0A426XX48</accession>
<protein>
    <submittedName>
        <fullName evidence="1">Uncharacterized protein</fullName>
    </submittedName>
</protein>
<dbReference type="Proteomes" id="UP000287651">
    <property type="component" value="Unassembled WGS sequence"/>
</dbReference>